<dbReference type="GO" id="GO:0019346">
    <property type="term" value="P:transsulfuration"/>
    <property type="evidence" value="ECO:0007669"/>
    <property type="project" value="InterPro"/>
</dbReference>
<feature type="compositionally biased region" description="Low complexity" evidence="9">
    <location>
        <begin position="628"/>
        <end position="653"/>
    </location>
</feature>
<dbReference type="Proteomes" id="UP000279259">
    <property type="component" value="Unassembled WGS sequence"/>
</dbReference>
<dbReference type="Gene3D" id="3.40.640.10">
    <property type="entry name" value="Type I PLP-dependent aspartate aminotransferase-like (Major domain)"/>
    <property type="match status" value="1"/>
</dbReference>
<proteinExistence type="predicted"/>
<keyword evidence="3" id="KW-0663">Pyridoxal phosphate</keyword>
<evidence type="ECO:0000256" key="7">
    <source>
        <dbReference type="ARBA" id="ARBA00066530"/>
    </source>
</evidence>
<dbReference type="PANTHER" id="PTHR42699">
    <property type="match status" value="1"/>
</dbReference>
<evidence type="ECO:0000256" key="5">
    <source>
        <dbReference type="ARBA" id="ARBA00058439"/>
    </source>
</evidence>
<dbReference type="GO" id="GO:0003962">
    <property type="term" value="F:cystathionine gamma-synthase activity"/>
    <property type="evidence" value="ECO:0007669"/>
    <property type="project" value="UniProtKB-EC"/>
</dbReference>
<sequence length="1085" mass="117885">MSPSSSRYTLGARPSKPSLYLPDILPHDRETIPWDVDFANTASAYDLYDSEYNPKRKKSRRELTVCAPTTWHRRGRKSMSRSARVSSGSRRVAQHVGERMDASSEQIPHIGADGESDVSAPQVGSDPASIEAPLPIDGEMVLDDTDFMRSPLFIPTSPSSISLHSDVAQLSIDDEELDFLSTPESQTPGTSLIETLSTASANLTAPATDIAPTTTTSPSTPQTPQSISRLNEQNQWDREELLLTLAKQRELESALHAARIQAAGLKRAVEWGSRVMAAQATLIDQLGRDPTTRNTPDTTGAGEYTPAADQSAEPRRETEDFSITIYEMNARISLPVSLNDAYTPLGSHAAEPNALRHYRARLSCFRLGVFDGPSLNRQKRTRQLSTLSTQLNPSSHGLALTLRPGLQPTLAAMTAVAAPPPIPLGSAVPSLTAHAISVSLPTWDDNVGYEEGDKRVVDRMETGYPRFFIHRSIQKLAGLCLAKFGRPDELCILLPSPRVATEARDFLANQSPPLPSRIVEFVICPSTSLPSTPAPEVASSSQSTTTAAAGIDCIELQILLFDKAHWATAKSFWQHTGDGISSRVAERALAFMGETPAGSTLPPVPTVQERQAKNVQYYSKNRHYARKASAPAPVSASTPSPTTPSLSPATPNAHAHAQHGDETVADELLTSDLATYLEERYGRNLPLFNAPLAKQALKRRIAGGLLPSDEDYGKIDDVARAGGGGKKAVRAEDVYLYPTGMSAIWHAHDICRRARRKSGEPEGKSICYGFPYTDTLKILQKWGPGCHFFGSGGADDIDALAETLASRDPSEGKILSLFCEFPSNPLLRCPDLLRLRQLADEYGFVIVVDETIGNFINVEVAAFADIVVSSLTKIFSGDANVMGGSLILNPNSSHFDALSSVQATTYEDILYPEDAVYLERNSRDYRARIKKVNDNAYDVTEYLFSRSIEDKTTPNEGKAVKKVYYPRYVTPELYQQAARVPPLGKGGFGGLFSVTFTCMEASRAFYDVLGCAKGPSLGTSFTLASPYTILAHYLELDWAAGHGVEAGLVRISVGQEEEPVLRKWFEDAVRAAEEAAAKAKANATA</sequence>
<dbReference type="InterPro" id="IPR015424">
    <property type="entry name" value="PyrdxlP-dep_Trfase"/>
</dbReference>
<dbReference type="InterPro" id="IPR015422">
    <property type="entry name" value="PyrdxlP-dep_Trfase_small"/>
</dbReference>
<protein>
    <recommendedName>
        <fullName evidence="7">cystathionine gamma-synthase</fullName>
        <ecNumber evidence="7">2.5.1.48</ecNumber>
    </recommendedName>
    <alternativeName>
        <fullName evidence="8">O-succinylhomoserine (thiol)-lyase</fullName>
    </alternativeName>
</protein>
<feature type="compositionally biased region" description="Low complexity" evidence="9">
    <location>
        <begin position="208"/>
        <end position="228"/>
    </location>
</feature>
<evidence type="ECO:0000313" key="10">
    <source>
        <dbReference type="EMBL" id="RSH94572.1"/>
    </source>
</evidence>
<feature type="region of interest" description="Disordered" evidence="9">
    <location>
        <begin position="624"/>
        <end position="659"/>
    </location>
</feature>
<comment type="caution">
    <text evidence="10">The sequence shown here is derived from an EMBL/GenBank/DDBJ whole genome shotgun (WGS) entry which is preliminary data.</text>
</comment>
<dbReference type="InterPro" id="IPR015421">
    <property type="entry name" value="PyrdxlP-dep_Trfase_major"/>
</dbReference>
<dbReference type="EC" id="2.5.1.48" evidence="7"/>
<comment type="cofactor">
    <cofactor evidence="1">
        <name>pyridoxal 5'-phosphate</name>
        <dbReference type="ChEBI" id="CHEBI:597326"/>
    </cofactor>
</comment>
<dbReference type="Gene3D" id="3.90.1150.10">
    <property type="entry name" value="Aspartate Aminotransferase, domain 1"/>
    <property type="match status" value="1"/>
</dbReference>
<dbReference type="STRING" id="1890683.A0A427YU17"/>
<evidence type="ECO:0000256" key="2">
    <source>
        <dbReference type="ARBA" id="ARBA00022679"/>
    </source>
</evidence>
<feature type="region of interest" description="Disordered" evidence="9">
    <location>
        <begin position="72"/>
        <end position="92"/>
    </location>
</feature>
<comment type="function">
    <text evidence="5">Catalyzes the formation of L-cystathionine from O-succinyl-L-homoserine (OSHS) and L-cysteine, via a gamma-replacement reaction. In the absence of thiol, catalyzes gamma-elimination to form 2-oxobutanoate, succinate and ammonia.</text>
</comment>
<dbReference type="GO" id="GO:0030170">
    <property type="term" value="F:pyridoxal phosphate binding"/>
    <property type="evidence" value="ECO:0007669"/>
    <property type="project" value="InterPro"/>
</dbReference>
<dbReference type="FunFam" id="3.40.640.10:FF:000094">
    <property type="entry name" value="Probable cystathionine gamma-synthase"/>
    <property type="match status" value="1"/>
</dbReference>
<evidence type="ECO:0000256" key="6">
    <source>
        <dbReference type="ARBA" id="ARBA00060510"/>
    </source>
</evidence>
<dbReference type="AlphaFoldDB" id="A0A427YU17"/>
<keyword evidence="2" id="KW-0808">Transferase</keyword>
<evidence type="ECO:0000256" key="4">
    <source>
        <dbReference type="ARBA" id="ARBA00051441"/>
    </source>
</evidence>
<organism evidence="10 11">
    <name type="scientific">Saitozyma podzolica</name>
    <dbReference type="NCBI Taxonomy" id="1890683"/>
    <lineage>
        <taxon>Eukaryota</taxon>
        <taxon>Fungi</taxon>
        <taxon>Dikarya</taxon>
        <taxon>Basidiomycota</taxon>
        <taxon>Agaricomycotina</taxon>
        <taxon>Tremellomycetes</taxon>
        <taxon>Tremellales</taxon>
        <taxon>Trimorphomycetaceae</taxon>
        <taxon>Saitozyma</taxon>
    </lineage>
</organism>
<keyword evidence="11" id="KW-1185">Reference proteome</keyword>
<comment type="pathway">
    <text evidence="6">Amino-acid biosynthesis; L-methionine biosynthesis via de novo pathway; L-cystathionine from O-succinyl-L-homoserine: step 1/1.</text>
</comment>
<name>A0A427YU17_9TREE</name>
<feature type="region of interest" description="Disordered" evidence="9">
    <location>
        <begin position="286"/>
        <end position="318"/>
    </location>
</feature>
<dbReference type="PANTHER" id="PTHR42699:SF1">
    <property type="entry name" value="CYSTATHIONINE GAMMA-SYNTHASE-RELATED"/>
    <property type="match status" value="1"/>
</dbReference>
<dbReference type="SUPFAM" id="SSF53383">
    <property type="entry name" value="PLP-dependent transferases"/>
    <property type="match status" value="1"/>
</dbReference>
<evidence type="ECO:0000313" key="11">
    <source>
        <dbReference type="Proteomes" id="UP000279259"/>
    </source>
</evidence>
<accession>A0A427YU17</accession>
<dbReference type="EMBL" id="RSCD01000002">
    <property type="protein sequence ID" value="RSH94572.1"/>
    <property type="molecule type" value="Genomic_DNA"/>
</dbReference>
<evidence type="ECO:0000256" key="1">
    <source>
        <dbReference type="ARBA" id="ARBA00001933"/>
    </source>
</evidence>
<evidence type="ECO:0000256" key="9">
    <source>
        <dbReference type="SAM" id="MobiDB-lite"/>
    </source>
</evidence>
<gene>
    <name evidence="10" type="ORF">EHS25_004376</name>
</gene>
<reference evidence="10 11" key="1">
    <citation type="submission" date="2018-11" db="EMBL/GenBank/DDBJ databases">
        <title>Genome sequence of Saitozyma podzolica DSM 27192.</title>
        <authorList>
            <person name="Aliyu H."/>
            <person name="Gorte O."/>
            <person name="Ochsenreither K."/>
        </authorList>
    </citation>
    <scope>NUCLEOTIDE SEQUENCE [LARGE SCALE GENOMIC DNA]</scope>
    <source>
        <strain evidence="10 11">DSM 27192</strain>
    </source>
</reference>
<feature type="region of interest" description="Disordered" evidence="9">
    <location>
        <begin position="208"/>
        <end position="233"/>
    </location>
</feature>
<dbReference type="Pfam" id="PF01053">
    <property type="entry name" value="Cys_Met_Meta_PP"/>
    <property type="match status" value="1"/>
</dbReference>
<feature type="compositionally biased region" description="Low complexity" evidence="9">
    <location>
        <begin position="80"/>
        <end position="91"/>
    </location>
</feature>
<feature type="region of interest" description="Disordered" evidence="9">
    <location>
        <begin position="109"/>
        <end position="133"/>
    </location>
</feature>
<dbReference type="InterPro" id="IPR000277">
    <property type="entry name" value="Cys/Met-Metab_PyrdxlP-dep_enz"/>
</dbReference>
<dbReference type="InterPro" id="IPR051750">
    <property type="entry name" value="Trans-sulfuration_enzymes"/>
</dbReference>
<evidence type="ECO:0000256" key="8">
    <source>
        <dbReference type="ARBA" id="ARBA00083849"/>
    </source>
</evidence>
<evidence type="ECO:0000256" key="3">
    <source>
        <dbReference type="ARBA" id="ARBA00022898"/>
    </source>
</evidence>
<dbReference type="OrthoDB" id="10047078at2759"/>
<dbReference type="FunFam" id="3.90.1150.10:FF:000063">
    <property type="entry name" value="Probable cystathionine gamma-synthase"/>
    <property type="match status" value="1"/>
</dbReference>
<comment type="catalytic activity">
    <reaction evidence="4">
        <text>O-succinyl-L-homoserine + L-cysteine = L,L-cystathionine + succinate + H(+)</text>
        <dbReference type="Rhea" id="RHEA:20397"/>
        <dbReference type="ChEBI" id="CHEBI:15378"/>
        <dbReference type="ChEBI" id="CHEBI:30031"/>
        <dbReference type="ChEBI" id="CHEBI:35235"/>
        <dbReference type="ChEBI" id="CHEBI:57661"/>
        <dbReference type="ChEBI" id="CHEBI:58161"/>
        <dbReference type="EC" id="2.5.1.48"/>
    </reaction>
</comment>